<evidence type="ECO:0000313" key="1">
    <source>
        <dbReference type="EMBL" id="PXV58412.1"/>
    </source>
</evidence>
<sequence length="178" mass="19471">MKVINGAILLAVAVMMIGCGGNTNKDALKDTSTEQVADSNKVAAGSYANEQLGYSITYPKDILILDESTVNSEQQVFKPVEGKAELRIFSDKRVDKSGTPIAFNAAYEQDIADRKGRQIAHSSLSPNYYVISGLDGDLLYYQKTIFSKGGLVTAVLKYPKEERDIFNAMLNPLFGSFK</sequence>
<proteinExistence type="predicted"/>
<dbReference type="OrthoDB" id="996425at2"/>
<keyword evidence="2" id="KW-1185">Reference proteome</keyword>
<comment type="caution">
    <text evidence="1">The sequence shown here is derived from an EMBL/GenBank/DDBJ whole genome shotgun (WGS) entry which is preliminary data.</text>
</comment>
<dbReference type="Proteomes" id="UP000247973">
    <property type="component" value="Unassembled WGS sequence"/>
</dbReference>
<evidence type="ECO:0008006" key="3">
    <source>
        <dbReference type="Google" id="ProtNLM"/>
    </source>
</evidence>
<accession>A0A2V3PK33</accession>
<reference evidence="1 2" key="1">
    <citation type="submission" date="2018-03" db="EMBL/GenBank/DDBJ databases">
        <title>Genomic Encyclopedia of Archaeal and Bacterial Type Strains, Phase II (KMG-II): from individual species to whole genera.</title>
        <authorList>
            <person name="Goeker M."/>
        </authorList>
    </citation>
    <scope>NUCLEOTIDE SEQUENCE [LARGE SCALE GENOMIC DNA]</scope>
    <source>
        <strain evidence="1 2">DSM 100214</strain>
    </source>
</reference>
<organism evidence="1 2">
    <name type="scientific">Dysgonomonas alginatilytica</name>
    <dbReference type="NCBI Taxonomy" id="1605892"/>
    <lineage>
        <taxon>Bacteria</taxon>
        <taxon>Pseudomonadati</taxon>
        <taxon>Bacteroidota</taxon>
        <taxon>Bacteroidia</taxon>
        <taxon>Bacteroidales</taxon>
        <taxon>Dysgonomonadaceae</taxon>
        <taxon>Dysgonomonas</taxon>
    </lineage>
</organism>
<evidence type="ECO:0000313" key="2">
    <source>
        <dbReference type="Proteomes" id="UP000247973"/>
    </source>
</evidence>
<dbReference type="RefSeq" id="WP_110312665.1">
    <property type="nucleotide sequence ID" value="NZ_QICL01000049.1"/>
</dbReference>
<dbReference type="PROSITE" id="PS51257">
    <property type="entry name" value="PROKAR_LIPOPROTEIN"/>
    <property type="match status" value="1"/>
</dbReference>
<gene>
    <name evidence="1" type="ORF">CLV62_14921</name>
</gene>
<protein>
    <recommendedName>
        <fullName evidence="3">Lipoprotein</fullName>
    </recommendedName>
</protein>
<name>A0A2V3PK33_9BACT</name>
<dbReference type="EMBL" id="QICL01000049">
    <property type="protein sequence ID" value="PXV58412.1"/>
    <property type="molecule type" value="Genomic_DNA"/>
</dbReference>
<dbReference type="AlphaFoldDB" id="A0A2V3PK33"/>